<evidence type="ECO:0000313" key="2">
    <source>
        <dbReference type="EMBL" id="TDU90559.1"/>
    </source>
</evidence>
<evidence type="ECO:0000256" key="1">
    <source>
        <dbReference type="SAM" id="SignalP"/>
    </source>
</evidence>
<proteinExistence type="predicted"/>
<gene>
    <name evidence="2" type="ORF">EV138_4151</name>
</gene>
<evidence type="ECO:0000313" key="3">
    <source>
        <dbReference type="Proteomes" id="UP000295151"/>
    </source>
</evidence>
<sequence>MRRVLAVAFALLLGASTLTACSSDPLPTGVTIGWADNTHQAVQVSWKDSDAPNRITIQGVVSSSPSYVKYLAATEPNTWAIPASAFPPDGNYKVAVEIGTSIGGVTSKAALSPMFDTDGPLRPTDAVATPTGNDVVVTWKVPPPEQDFSPGDPLDVPHGSQLYVPVVGTAGQPFRVVGPGTTTTRQVVKNLRPPYYFQLRATNEWTSLTGGEILGRTSSTSIAVPTLWTFGLSMPLRGRTVQQEISCAETRCAARQTTSAGLPVVMLGQNRAGGPWVQVGRAVTQLGGYFEVRVNAPGTRNYRAYVPLTSRVGYLSTASSSKASLSRSKIQIASALYYGGNVHNRNDVVTAVLAVRPNMNQQAIFQFWNGKVWVSIKQTPIKNGRAALAFRATRPGIFAYRFLVPSTQYLGTPVYGTATGSMVLRVR</sequence>
<reference evidence="2 3" key="1">
    <citation type="submission" date="2019-03" db="EMBL/GenBank/DDBJ databases">
        <title>Genomic Encyclopedia of Type Strains, Phase III (KMG-III): the genomes of soil and plant-associated and newly described type strains.</title>
        <authorList>
            <person name="Whitman W."/>
        </authorList>
    </citation>
    <scope>NUCLEOTIDE SEQUENCE [LARGE SCALE GENOMIC DNA]</scope>
    <source>
        <strain evidence="2 3">VKM Ac-2575</strain>
    </source>
</reference>
<dbReference type="AlphaFoldDB" id="A0A4R7TFG4"/>
<feature type="signal peptide" evidence="1">
    <location>
        <begin position="1"/>
        <end position="20"/>
    </location>
</feature>
<organism evidence="2 3">
    <name type="scientific">Kribbella voronezhensis</name>
    <dbReference type="NCBI Taxonomy" id="2512212"/>
    <lineage>
        <taxon>Bacteria</taxon>
        <taxon>Bacillati</taxon>
        <taxon>Actinomycetota</taxon>
        <taxon>Actinomycetes</taxon>
        <taxon>Propionibacteriales</taxon>
        <taxon>Kribbellaceae</taxon>
        <taxon>Kribbella</taxon>
    </lineage>
</organism>
<feature type="chain" id="PRO_5020693481" description="Fibronectin type-III domain-containing protein" evidence="1">
    <location>
        <begin position="21"/>
        <end position="427"/>
    </location>
</feature>
<name>A0A4R7TFG4_9ACTN</name>
<keyword evidence="3" id="KW-1185">Reference proteome</keyword>
<protein>
    <recommendedName>
        <fullName evidence="4">Fibronectin type-III domain-containing protein</fullName>
    </recommendedName>
</protein>
<dbReference type="OrthoDB" id="3813047at2"/>
<keyword evidence="1" id="KW-0732">Signal</keyword>
<dbReference type="EMBL" id="SOCE01000001">
    <property type="protein sequence ID" value="TDU90559.1"/>
    <property type="molecule type" value="Genomic_DNA"/>
</dbReference>
<dbReference type="RefSeq" id="WP_133980463.1">
    <property type="nucleotide sequence ID" value="NZ_SOCE01000001.1"/>
</dbReference>
<dbReference type="PROSITE" id="PS51257">
    <property type="entry name" value="PROKAR_LIPOPROTEIN"/>
    <property type="match status" value="1"/>
</dbReference>
<dbReference type="Proteomes" id="UP000295151">
    <property type="component" value="Unassembled WGS sequence"/>
</dbReference>
<accession>A0A4R7TFG4</accession>
<evidence type="ECO:0008006" key="4">
    <source>
        <dbReference type="Google" id="ProtNLM"/>
    </source>
</evidence>
<comment type="caution">
    <text evidence="2">The sequence shown here is derived from an EMBL/GenBank/DDBJ whole genome shotgun (WGS) entry which is preliminary data.</text>
</comment>